<feature type="domain" description="Tripartite ATP-independent periplasmic transporters DctQ component" evidence="9">
    <location>
        <begin position="19"/>
        <end position="146"/>
    </location>
</feature>
<evidence type="ECO:0000313" key="10">
    <source>
        <dbReference type="EMBL" id="KID48640.1"/>
    </source>
</evidence>
<dbReference type="PANTHER" id="PTHR35011:SF2">
    <property type="entry name" value="2,3-DIKETO-L-GULONATE TRAP TRANSPORTER SMALL PERMEASE PROTEIN YIAM"/>
    <property type="match status" value="1"/>
</dbReference>
<comment type="subcellular location">
    <subcellularLocation>
        <location evidence="1">Cell inner membrane</location>
        <topology evidence="1">Multi-pass membrane protein</topology>
    </subcellularLocation>
</comment>
<dbReference type="AlphaFoldDB" id="A0A017H6C3"/>
<keyword evidence="3" id="KW-1003">Cell membrane</keyword>
<keyword evidence="4" id="KW-0997">Cell inner membrane</keyword>
<keyword evidence="5" id="KW-0812">Transmembrane</keyword>
<evidence type="ECO:0000259" key="9">
    <source>
        <dbReference type="Pfam" id="PF04290"/>
    </source>
</evidence>
<reference evidence="10 11" key="1">
    <citation type="submission" date="2013-08" db="EMBL/GenBank/DDBJ databases">
        <title>An opportunistic ruminal bacterium that causes liver abscesses in cattle.</title>
        <authorList>
            <person name="Benahmed F.H."/>
            <person name="Rasmussen M."/>
            <person name="Harbottle H."/>
            <person name="Soppet D."/>
            <person name="Nagaraja T.G."/>
            <person name="Davidson M."/>
        </authorList>
    </citation>
    <scope>NUCLEOTIDE SEQUENCE [LARGE SCALE GENOMIC DNA]</scope>
    <source>
        <strain evidence="10 11">B35</strain>
    </source>
</reference>
<dbReference type="RefSeq" id="WP_039122391.1">
    <property type="nucleotide sequence ID" value="NZ_AOJP01000002.1"/>
</dbReference>
<dbReference type="GO" id="GO:0022857">
    <property type="term" value="F:transmembrane transporter activity"/>
    <property type="evidence" value="ECO:0007669"/>
    <property type="project" value="TreeGrafter"/>
</dbReference>
<dbReference type="EMBL" id="AUZI01000023">
    <property type="protein sequence ID" value="KID48640.1"/>
    <property type="molecule type" value="Genomic_DNA"/>
</dbReference>
<sequence>MRKMHFDEIVAGIFMILTVIVVILNISMRYFFNSPIQSAEEIATICFIWSVFIGGGGCFRKKMHMGIDIFTQLLPIKYKNGILFIMNFLVCLIAMTFLYLSFKFSWVSRMKPTAVLGISSIYVNFSLVISFGLVVIYSFRDIWLSVKKLGGKG</sequence>
<dbReference type="GO" id="GO:0005886">
    <property type="term" value="C:plasma membrane"/>
    <property type="evidence" value="ECO:0007669"/>
    <property type="project" value="UniProtKB-SubCell"/>
</dbReference>
<dbReference type="GO" id="GO:0015740">
    <property type="term" value="P:C4-dicarboxylate transport"/>
    <property type="evidence" value="ECO:0007669"/>
    <property type="project" value="TreeGrafter"/>
</dbReference>
<organism evidence="10 11">
    <name type="scientific">Fusobacterium necrophorum subsp. funduliforme B35</name>
    <dbReference type="NCBI Taxonomy" id="1226633"/>
    <lineage>
        <taxon>Bacteria</taxon>
        <taxon>Fusobacteriati</taxon>
        <taxon>Fusobacteriota</taxon>
        <taxon>Fusobacteriia</taxon>
        <taxon>Fusobacteriales</taxon>
        <taxon>Fusobacteriaceae</taxon>
        <taxon>Fusobacterium</taxon>
    </lineage>
</organism>
<keyword evidence="2" id="KW-0813">Transport</keyword>
<keyword evidence="7" id="KW-0472">Membrane</keyword>
<keyword evidence="6" id="KW-1133">Transmembrane helix</keyword>
<evidence type="ECO:0000256" key="3">
    <source>
        <dbReference type="ARBA" id="ARBA00022475"/>
    </source>
</evidence>
<name>A0A017H6C3_9FUSO</name>
<evidence type="ECO:0000256" key="2">
    <source>
        <dbReference type="ARBA" id="ARBA00022448"/>
    </source>
</evidence>
<proteinExistence type="inferred from homology"/>
<protein>
    <submittedName>
        <fullName evidence="10">C4-dicarboxylate ABC transporter permease</fullName>
    </submittedName>
</protein>
<dbReference type="OrthoDB" id="45144at2"/>
<evidence type="ECO:0000256" key="5">
    <source>
        <dbReference type="ARBA" id="ARBA00022692"/>
    </source>
</evidence>
<dbReference type="PATRIC" id="fig|1226633.4.peg.2070"/>
<gene>
    <name evidence="10" type="ORF">C095_10210</name>
</gene>
<dbReference type="InterPro" id="IPR055348">
    <property type="entry name" value="DctQ"/>
</dbReference>
<evidence type="ECO:0000256" key="8">
    <source>
        <dbReference type="ARBA" id="ARBA00038436"/>
    </source>
</evidence>
<evidence type="ECO:0000256" key="7">
    <source>
        <dbReference type="ARBA" id="ARBA00023136"/>
    </source>
</evidence>
<evidence type="ECO:0000313" key="11">
    <source>
        <dbReference type="Proteomes" id="UP000031184"/>
    </source>
</evidence>
<dbReference type="Proteomes" id="UP000031184">
    <property type="component" value="Unassembled WGS sequence"/>
</dbReference>
<comment type="caution">
    <text evidence="10">The sequence shown here is derived from an EMBL/GenBank/DDBJ whole genome shotgun (WGS) entry which is preliminary data.</text>
</comment>
<evidence type="ECO:0000256" key="1">
    <source>
        <dbReference type="ARBA" id="ARBA00004429"/>
    </source>
</evidence>
<accession>A0A017H6C3</accession>
<evidence type="ECO:0000256" key="6">
    <source>
        <dbReference type="ARBA" id="ARBA00022989"/>
    </source>
</evidence>
<comment type="similarity">
    <text evidence="8">Belongs to the TRAP transporter small permease family.</text>
</comment>
<evidence type="ECO:0000256" key="4">
    <source>
        <dbReference type="ARBA" id="ARBA00022519"/>
    </source>
</evidence>
<dbReference type="PANTHER" id="PTHR35011">
    <property type="entry name" value="2,3-DIKETO-L-GULONATE TRAP TRANSPORTER SMALL PERMEASE PROTEIN YIAM"/>
    <property type="match status" value="1"/>
</dbReference>
<dbReference type="Pfam" id="PF04290">
    <property type="entry name" value="DctQ"/>
    <property type="match status" value="1"/>
</dbReference>
<dbReference type="InterPro" id="IPR007387">
    <property type="entry name" value="TRAP_DctQ"/>
</dbReference>